<dbReference type="EMBL" id="JWZT01001610">
    <property type="protein sequence ID" value="KII71841.1"/>
    <property type="molecule type" value="Genomic_DNA"/>
</dbReference>
<evidence type="ECO:0000313" key="2">
    <source>
        <dbReference type="Proteomes" id="UP000031668"/>
    </source>
</evidence>
<sequence length="138" mass="16189">MSYRSTLFKESKSPSEMIHGRQLRNQLDVSISKTRRRFEQPSASKFMKDQLVWMRKVLKAIGSKLYLVETKVGNVIRHQKQLKFRLQSQHVEDGFILEFEKPEALDLARSIQISNPTPLRRLVRLEEKRRLHSEGAGN</sequence>
<proteinExistence type="predicted"/>
<dbReference type="Proteomes" id="UP000031668">
    <property type="component" value="Unassembled WGS sequence"/>
</dbReference>
<dbReference type="OrthoDB" id="8057451at2759"/>
<accession>A0A0C2MWV9</accession>
<organism evidence="1 2">
    <name type="scientific">Thelohanellus kitauei</name>
    <name type="common">Myxosporean</name>
    <dbReference type="NCBI Taxonomy" id="669202"/>
    <lineage>
        <taxon>Eukaryota</taxon>
        <taxon>Metazoa</taxon>
        <taxon>Cnidaria</taxon>
        <taxon>Myxozoa</taxon>
        <taxon>Myxosporea</taxon>
        <taxon>Bivalvulida</taxon>
        <taxon>Platysporina</taxon>
        <taxon>Myxobolidae</taxon>
        <taxon>Thelohanellus</taxon>
    </lineage>
</organism>
<reference evidence="1 2" key="1">
    <citation type="journal article" date="2014" name="Genome Biol. Evol.">
        <title>The genome of the myxosporean Thelohanellus kitauei shows adaptations to nutrient acquisition within its fish host.</title>
        <authorList>
            <person name="Yang Y."/>
            <person name="Xiong J."/>
            <person name="Zhou Z."/>
            <person name="Huo F."/>
            <person name="Miao W."/>
            <person name="Ran C."/>
            <person name="Liu Y."/>
            <person name="Zhang J."/>
            <person name="Feng J."/>
            <person name="Wang M."/>
            <person name="Wang M."/>
            <person name="Wang L."/>
            <person name="Yao B."/>
        </authorList>
    </citation>
    <scope>NUCLEOTIDE SEQUENCE [LARGE SCALE GENOMIC DNA]</scope>
    <source>
        <strain evidence="1">Wuqing</strain>
    </source>
</reference>
<evidence type="ECO:0000313" key="1">
    <source>
        <dbReference type="EMBL" id="KII71841.1"/>
    </source>
</evidence>
<comment type="caution">
    <text evidence="1">The sequence shown here is derived from an EMBL/GenBank/DDBJ whole genome shotgun (WGS) entry which is preliminary data.</text>
</comment>
<keyword evidence="2" id="KW-1185">Reference proteome</keyword>
<name>A0A0C2MWV9_THEKT</name>
<protein>
    <submittedName>
        <fullName evidence="1">Uncharacterized protein</fullName>
    </submittedName>
</protein>
<gene>
    <name evidence="1" type="ORF">RF11_01386</name>
</gene>
<dbReference type="AlphaFoldDB" id="A0A0C2MWV9"/>